<proteinExistence type="predicted"/>
<sequence length="210" mass="23913">MVESQEANVNLDTGAYCTCVGKNYLQTIIQDWEKKPIPIKGVRFSSASESKNTLEIIDLALAFPHPSQCRRVKVEFIAMESCTSNHFILGNDYLSVHGIDISSQKDRYFTIGANQRQKFGFLSNKKQINGIKNEEPIPETHQFIGEQPIEAELNEELTEKMKQRLINLLLEYKRAFSTDKEPLGAIIGNEVNIILNVEKPYPPLLRRPAY</sequence>
<evidence type="ECO:0008006" key="3">
    <source>
        <dbReference type="Google" id="ProtNLM"/>
    </source>
</evidence>
<dbReference type="Gene3D" id="2.40.70.10">
    <property type="entry name" value="Acid Proteases"/>
    <property type="match status" value="1"/>
</dbReference>
<accession>A0A9Q3GBR2</accession>
<dbReference type="AlphaFoldDB" id="A0A9Q3GBR2"/>
<name>A0A9Q3GBR2_9BASI</name>
<evidence type="ECO:0000313" key="1">
    <source>
        <dbReference type="EMBL" id="MBW0461604.1"/>
    </source>
</evidence>
<dbReference type="Proteomes" id="UP000765509">
    <property type="component" value="Unassembled WGS sequence"/>
</dbReference>
<reference evidence="1" key="1">
    <citation type="submission" date="2021-03" db="EMBL/GenBank/DDBJ databases">
        <title>Draft genome sequence of rust myrtle Austropuccinia psidii MF-1, a brazilian biotype.</title>
        <authorList>
            <person name="Quecine M.C."/>
            <person name="Pachon D.M.R."/>
            <person name="Bonatelli M.L."/>
            <person name="Correr F.H."/>
            <person name="Franceschini L.M."/>
            <person name="Leite T.F."/>
            <person name="Margarido G.R.A."/>
            <person name="Almeida C.A."/>
            <person name="Ferrarezi J.A."/>
            <person name="Labate C.A."/>
        </authorList>
    </citation>
    <scope>NUCLEOTIDE SEQUENCE</scope>
    <source>
        <strain evidence="1">MF-1</strain>
    </source>
</reference>
<dbReference type="InterPro" id="IPR021109">
    <property type="entry name" value="Peptidase_aspartic_dom_sf"/>
</dbReference>
<protein>
    <recommendedName>
        <fullName evidence="3">Retropepsins domain-containing protein</fullName>
    </recommendedName>
</protein>
<gene>
    <name evidence="1" type="ORF">O181_001319</name>
</gene>
<keyword evidence="2" id="KW-1185">Reference proteome</keyword>
<comment type="caution">
    <text evidence="1">The sequence shown here is derived from an EMBL/GenBank/DDBJ whole genome shotgun (WGS) entry which is preliminary data.</text>
</comment>
<organism evidence="1 2">
    <name type="scientific">Austropuccinia psidii MF-1</name>
    <dbReference type="NCBI Taxonomy" id="1389203"/>
    <lineage>
        <taxon>Eukaryota</taxon>
        <taxon>Fungi</taxon>
        <taxon>Dikarya</taxon>
        <taxon>Basidiomycota</taxon>
        <taxon>Pucciniomycotina</taxon>
        <taxon>Pucciniomycetes</taxon>
        <taxon>Pucciniales</taxon>
        <taxon>Sphaerophragmiaceae</taxon>
        <taxon>Austropuccinia</taxon>
    </lineage>
</organism>
<dbReference type="EMBL" id="AVOT02000189">
    <property type="protein sequence ID" value="MBW0461604.1"/>
    <property type="molecule type" value="Genomic_DNA"/>
</dbReference>
<evidence type="ECO:0000313" key="2">
    <source>
        <dbReference type="Proteomes" id="UP000765509"/>
    </source>
</evidence>